<keyword evidence="2" id="KW-0946">Virion</keyword>
<organism evidence="4">
    <name type="scientific">Baiomys poxvirus</name>
    <dbReference type="NCBI Taxonomy" id="2203081"/>
    <lineage>
        <taxon>Viruses</taxon>
        <taxon>Varidnaviria</taxon>
        <taxon>Bamfordvirae</taxon>
        <taxon>Nucleocytoviricota</taxon>
        <taxon>Pokkesviricetes</taxon>
        <taxon>Chitovirales</taxon>
        <taxon>Poxviridae</taxon>
    </lineage>
</organism>
<sequence>MMNINTIVTLDQLEDSEYLFRFVSTILPSLCLDYKVDPALFKTYVHPFDALFSPKLGKVVDEKELANSIKQVGINYLLDLRSNSRLFRVTIEPGKIEPLKIGVSLTDSTNPISNTHSFNDLPRFTRCLVKTRLREPEGLARFIGGYVRSTGSAEIKSKMIFPDVSFDNDYLLTLTYPEVQQSDIHGFRARLVNGIMVIKDLYNLIGVRELLTDQSRRNLDTDFDLERHAKEHNISLSTTQNQNLDISTVDFKHLVIYYMYFSSVYDLDDLTYKNNKIVSTTPNMASIVASSYFKNQIPILLDVYDLPTFSTASVITLDPNTGTRISNSIAIDGSQFVDISSHKSYYLTLLSMFMRSDKTNKLDQPSASMFWDGISYEEYKNKKLSDIIFMGSACYVFGLYDKNETTYCSMLSDLIASGEVPTRVCFLPRVVGNRTVPELISEVLTSINSISPKDFPRKSASAPTHIGLSESSFMRFFQLLRLMANKTPEIAVKEVLMAYAGIKLDDKGSPHHIKQESYQDFSILLFAAMGFKVSTRKGVFGSNNYTTISVYPRVSKQYITSMLSKAGCSKAETEKLISSSYDLLNFMLSAGSVRDYNSYRFSRRYIGPCRLFGPCPIYFGGDPSGDEPTTEDTLIHITQPMNILDRIDTRGIFSATTGNEMVDIDIFLPENAAFKNNLTHLIESESLCGDTITHAMPLNILDRIVTVAGTPYVSISELMDNIGTNSDDCNATDEVIDMINNALKNTYLRNTSGLVTQTFNAIAVRSEKQMGEVKQASYQVAMLFKNLARSIYTLERIFKTRISDEVKMSLLEKYKEFANLSKSVYQDLISLESLKALMYIIKRSGRNIEDGEIGPDEVAKAYELIRPKIMKIADYYSDINRSYFNYMKKNLNMTDGNSISFDGE</sequence>
<dbReference type="GO" id="GO:0044423">
    <property type="term" value="C:virion component"/>
    <property type="evidence" value="ECO:0007669"/>
    <property type="project" value="UniProtKB-KW"/>
</dbReference>
<evidence type="ECO:0000256" key="3">
    <source>
        <dbReference type="ARBA" id="ARBA00025267"/>
    </source>
</evidence>
<evidence type="ECO:0000313" key="4">
    <source>
        <dbReference type="EMBL" id="AWM97829.1"/>
    </source>
</evidence>
<proteinExistence type="predicted"/>
<evidence type="ECO:0000256" key="2">
    <source>
        <dbReference type="ARBA" id="ARBA00022844"/>
    </source>
</evidence>
<dbReference type="InterPro" id="IPR005058">
    <property type="entry name" value="Poxvirus_P4A"/>
</dbReference>
<dbReference type="Pfam" id="PF03395">
    <property type="entry name" value="Pox_P4A"/>
    <property type="match status" value="1"/>
</dbReference>
<evidence type="ECO:0000256" key="1">
    <source>
        <dbReference type="ARBA" id="ARBA00004328"/>
    </source>
</evidence>
<dbReference type="GO" id="GO:0005198">
    <property type="term" value="F:structural molecule activity"/>
    <property type="evidence" value="ECO:0007669"/>
    <property type="project" value="InterPro"/>
</dbReference>
<dbReference type="EMBL" id="MG367481">
    <property type="protein sequence ID" value="AWM97829.1"/>
    <property type="molecule type" value="Genomic_DNA"/>
</dbReference>
<name>A0A2U8U5V7_9POXV</name>
<comment type="function">
    <text evidence="3">Core protein 4a is the most abundant virion protein. Major component of the virion core that undergoes proteolytic processing during the immature virion (IV) to mature virion (MV) transition.</text>
</comment>
<reference evidence="4" key="1">
    <citation type="journal article" date="2018" name="Emerg. Infect. Dis.">
        <title>Novel Poxvirus in Proliferative Lesions of Wild Rodents in East Central Texas, USA.</title>
        <authorList>
            <person name="Hodo C.L."/>
            <person name="Mauldin M.R."/>
            <person name="Light J.E."/>
            <person name="Wilkins K."/>
            <person name="Tang S."/>
            <person name="Nakazawa Y."/>
            <person name="Emerson G.L."/>
            <person name="Ritter J.M."/>
            <person name="Mansell J.L."/>
            <person name="Hamer S.A."/>
        </authorList>
    </citation>
    <scope>NUCLEOTIDE SEQUENCE</scope>
    <source>
        <strain evidence="4">T14-N038</strain>
    </source>
</reference>
<protein>
    <submittedName>
        <fullName evidence="4">Virion core protein P4a</fullName>
    </submittedName>
</protein>
<comment type="subcellular location">
    <subcellularLocation>
        <location evidence="1">Virion</location>
    </subcellularLocation>
</comment>
<accession>A0A2U8U5V7</accession>